<evidence type="ECO:0000256" key="9">
    <source>
        <dbReference type="ARBA" id="ARBA00023014"/>
    </source>
</evidence>
<keyword evidence="12" id="KW-1185">Reference proteome</keyword>
<dbReference type="NCBIfam" id="TIGR00550">
    <property type="entry name" value="nadA"/>
    <property type="match status" value="1"/>
</dbReference>
<keyword evidence="9 10" id="KW-0411">Iron-sulfur</keyword>
<sequence length="367" mass="40877">MLSQQQDLGVEYYNLERGEILDRITKRKQELADNLLILCHHYQQQDIFQFADFAGDSLKLAKEAAAISDREFIIFCGVHFMAESADILARPGQKVMLPHLHAGCPMADMATAGAVSQAYKELLSVGIMAQEKDLVPVTYVNSSAAIKSFVGEREGSVCTSSNSEKVLQWALDKGDKVFFFPDEHLGRNSAAALGVPDEQVLLWRRGELLGGNTVQELRQAKILLWDGYCEVHMRFLPDHVRQWRLREPGIKIIAHPECPRNVVSIADEYGSTETIISAVNDSPAGSKWAIATEVNLVDRLKRNHPDKEIHLLAPTTCQCTTMDCNQPVNLLWLLDNLANGEVKNQIVVDPETAKLAARSLEQMLAIC</sequence>
<comment type="pathway">
    <text evidence="1 10">Cofactor biosynthesis; NAD(+) biosynthesis; quinolinate from iminoaspartate: step 1/1.</text>
</comment>
<accession>A0ABS3ATC3</accession>
<feature type="binding site" evidence="10">
    <location>
        <position position="160"/>
    </location>
    <ligand>
        <name>iminosuccinate</name>
        <dbReference type="ChEBI" id="CHEBI:77875"/>
    </ligand>
</feature>
<dbReference type="Proteomes" id="UP000717534">
    <property type="component" value="Unassembled WGS sequence"/>
</dbReference>
<dbReference type="InterPro" id="IPR003473">
    <property type="entry name" value="NadA"/>
</dbReference>
<feature type="binding site" evidence="10">
    <location>
        <position position="272"/>
    </location>
    <ligand>
        <name>iminosuccinate</name>
        <dbReference type="ChEBI" id="CHEBI:77875"/>
    </ligand>
</feature>
<reference evidence="11 12" key="1">
    <citation type="submission" date="2021-02" db="EMBL/GenBank/DDBJ databases">
        <title>Activity-based single-cell genomes from oceanic crustal fluid captures similar information to metagenomic and metatranscriptomic surveys with orders of magnitude less sampling.</title>
        <authorList>
            <person name="D'Angelo T.S."/>
            <person name="Orcutt B.N."/>
        </authorList>
    </citation>
    <scope>NUCLEOTIDE SEQUENCE [LARGE SCALE GENOMIC DNA]</scope>
    <source>
        <strain evidence="11">AH-315-G02</strain>
    </source>
</reference>
<evidence type="ECO:0000256" key="1">
    <source>
        <dbReference type="ARBA" id="ARBA00005065"/>
    </source>
</evidence>
<keyword evidence="5 10" id="KW-0662">Pyridine nucleotide biosynthesis</keyword>
<dbReference type="Pfam" id="PF02445">
    <property type="entry name" value="NadA"/>
    <property type="match status" value="1"/>
</dbReference>
<comment type="cofactor">
    <cofactor evidence="10">
        <name>[4Fe-4S] cluster</name>
        <dbReference type="ChEBI" id="CHEBI:49883"/>
    </cofactor>
    <text evidence="10">Binds 1 [4Fe-4S] cluster per subunit.</text>
</comment>
<evidence type="ECO:0000256" key="10">
    <source>
        <dbReference type="HAMAP-Rule" id="MF_00569"/>
    </source>
</evidence>
<feature type="binding site" evidence="10">
    <location>
        <begin position="255"/>
        <end position="257"/>
    </location>
    <ligand>
        <name>iminosuccinate</name>
        <dbReference type="ChEBI" id="CHEBI:77875"/>
    </ligand>
</feature>
<dbReference type="NCBIfam" id="NF006883">
    <property type="entry name" value="PRK09375.2-4"/>
    <property type="match status" value="1"/>
</dbReference>
<evidence type="ECO:0000313" key="12">
    <source>
        <dbReference type="Proteomes" id="UP000717534"/>
    </source>
</evidence>
<evidence type="ECO:0000313" key="11">
    <source>
        <dbReference type="EMBL" id="MBN4068026.1"/>
    </source>
</evidence>
<keyword evidence="3 10" id="KW-0004">4Fe-4S</keyword>
<dbReference type="InterPro" id="IPR023515">
    <property type="entry name" value="Quinolinate_synth_A_type3"/>
</dbReference>
<dbReference type="PANTHER" id="PTHR30573">
    <property type="entry name" value="QUINOLINATE SYNTHETASE A"/>
    <property type="match status" value="1"/>
</dbReference>
<comment type="catalytic activity">
    <reaction evidence="10">
        <text>iminosuccinate + dihydroxyacetone phosphate = quinolinate + phosphate + 2 H2O + H(+)</text>
        <dbReference type="Rhea" id="RHEA:25888"/>
        <dbReference type="ChEBI" id="CHEBI:15377"/>
        <dbReference type="ChEBI" id="CHEBI:15378"/>
        <dbReference type="ChEBI" id="CHEBI:29959"/>
        <dbReference type="ChEBI" id="CHEBI:43474"/>
        <dbReference type="ChEBI" id="CHEBI:57642"/>
        <dbReference type="ChEBI" id="CHEBI:77875"/>
        <dbReference type="EC" id="2.5.1.72"/>
    </reaction>
</comment>
<comment type="subcellular location">
    <subcellularLocation>
        <location evidence="10">Cytoplasm</location>
    </subcellularLocation>
</comment>
<keyword evidence="6 10" id="KW-0808">Transferase</keyword>
<evidence type="ECO:0000256" key="2">
    <source>
        <dbReference type="ARBA" id="ARBA00012669"/>
    </source>
</evidence>
<feature type="binding site" evidence="10">
    <location>
        <begin position="139"/>
        <end position="141"/>
    </location>
    <ligand>
        <name>iminosuccinate</name>
        <dbReference type="ChEBI" id="CHEBI:77875"/>
    </ligand>
</feature>
<evidence type="ECO:0000256" key="4">
    <source>
        <dbReference type="ARBA" id="ARBA00022490"/>
    </source>
</evidence>
<dbReference type="PANTHER" id="PTHR30573:SF0">
    <property type="entry name" value="QUINOLINATE SYNTHASE, CHLOROPLASTIC"/>
    <property type="match status" value="1"/>
</dbReference>
<organism evidence="11 12">
    <name type="scientific">Desulfotalea psychrophila</name>
    <dbReference type="NCBI Taxonomy" id="84980"/>
    <lineage>
        <taxon>Bacteria</taxon>
        <taxon>Pseudomonadati</taxon>
        <taxon>Thermodesulfobacteriota</taxon>
        <taxon>Desulfobulbia</taxon>
        <taxon>Desulfobulbales</taxon>
        <taxon>Desulfocapsaceae</taxon>
        <taxon>Desulfotalea</taxon>
    </lineage>
</organism>
<dbReference type="SUPFAM" id="SSF142754">
    <property type="entry name" value="NadA-like"/>
    <property type="match status" value="1"/>
</dbReference>
<evidence type="ECO:0000256" key="6">
    <source>
        <dbReference type="ARBA" id="ARBA00022679"/>
    </source>
</evidence>
<keyword evidence="4 10" id="KW-0963">Cytoplasm</keyword>
<keyword evidence="8 10" id="KW-0408">Iron</keyword>
<feature type="binding site" evidence="10">
    <location>
        <position position="229"/>
    </location>
    <ligand>
        <name>[4Fe-4S] cluster</name>
        <dbReference type="ChEBI" id="CHEBI:49883"/>
    </ligand>
</feature>
<dbReference type="HAMAP" id="MF_00569">
    <property type="entry name" value="NadA_type3"/>
    <property type="match status" value="1"/>
</dbReference>
<protein>
    <recommendedName>
        <fullName evidence="2 10">Quinolinate synthase</fullName>
        <ecNumber evidence="2 10">2.5.1.72</ecNumber>
    </recommendedName>
</protein>
<dbReference type="InterPro" id="IPR036094">
    <property type="entry name" value="NadA_sf"/>
</dbReference>
<evidence type="ECO:0000256" key="5">
    <source>
        <dbReference type="ARBA" id="ARBA00022642"/>
    </source>
</evidence>
<dbReference type="Gene3D" id="3.40.50.10800">
    <property type="entry name" value="NadA-like"/>
    <property type="match status" value="3"/>
</dbReference>
<comment type="caution">
    <text evidence="11">The sequence shown here is derived from an EMBL/GenBank/DDBJ whole genome shotgun (WGS) entry which is preliminary data.</text>
</comment>
<name>A0ABS3ATC3_9BACT</name>
<keyword evidence="7 10" id="KW-0479">Metal-binding</keyword>
<comment type="similarity">
    <text evidence="10">Belongs to the quinolinate synthase family. Type 3 subfamily.</text>
</comment>
<evidence type="ECO:0000256" key="8">
    <source>
        <dbReference type="ARBA" id="ARBA00023004"/>
    </source>
</evidence>
<feature type="binding site" evidence="10">
    <location>
        <position position="104"/>
    </location>
    <ligand>
        <name>[4Fe-4S] cluster</name>
        <dbReference type="ChEBI" id="CHEBI:49883"/>
    </ligand>
</feature>
<comment type="function">
    <text evidence="10">Catalyzes the condensation of iminoaspartate with dihydroxyacetone phosphate to form quinolinate.</text>
</comment>
<feature type="binding site" evidence="10">
    <location>
        <position position="319"/>
    </location>
    <ligand>
        <name>[4Fe-4S] cluster</name>
        <dbReference type="ChEBI" id="CHEBI:49883"/>
    </ligand>
</feature>
<proteinExistence type="inferred from homology"/>
<gene>
    <name evidence="10 11" type="primary">nadA</name>
    <name evidence="11" type="ORF">JYU06_00670</name>
</gene>
<evidence type="ECO:0000256" key="3">
    <source>
        <dbReference type="ARBA" id="ARBA00022485"/>
    </source>
</evidence>
<dbReference type="EC" id="2.5.1.72" evidence="2 10"/>
<feature type="binding site" evidence="10">
    <location>
        <position position="40"/>
    </location>
    <ligand>
        <name>iminosuccinate</name>
        <dbReference type="ChEBI" id="CHEBI:77875"/>
    </ligand>
</feature>
<evidence type="ECO:0000256" key="7">
    <source>
        <dbReference type="ARBA" id="ARBA00022723"/>
    </source>
</evidence>
<feature type="binding site" evidence="10">
    <location>
        <position position="57"/>
    </location>
    <ligand>
        <name>iminosuccinate</name>
        <dbReference type="ChEBI" id="CHEBI:77875"/>
    </ligand>
</feature>
<dbReference type="EMBL" id="JAFITO010000003">
    <property type="protein sequence ID" value="MBN4068026.1"/>
    <property type="molecule type" value="Genomic_DNA"/>
</dbReference>